<name>A0A4T0LDB6_9BASI</name>
<dbReference type="OrthoDB" id="431557at2759"/>
<dbReference type="Proteomes" id="UP000310708">
    <property type="component" value="Unassembled WGS sequence"/>
</dbReference>
<comment type="caution">
    <text evidence="3">The sequence shown here is derived from an EMBL/GenBank/DDBJ whole genome shotgun (WGS) entry which is preliminary data.</text>
</comment>
<accession>A0A4T0LDB6</accession>
<evidence type="ECO:0000256" key="1">
    <source>
        <dbReference type="SAM" id="MobiDB-lite"/>
    </source>
</evidence>
<gene>
    <name evidence="3" type="ORF">E3Q01_03190</name>
    <name evidence="2" type="ORF">E3Q03_03202</name>
</gene>
<protein>
    <submittedName>
        <fullName evidence="3">Uncharacterized protein</fullName>
    </submittedName>
</protein>
<evidence type="ECO:0000313" key="4">
    <source>
        <dbReference type="Proteomes" id="UP000305362"/>
    </source>
</evidence>
<feature type="compositionally biased region" description="Basic and acidic residues" evidence="1">
    <location>
        <begin position="277"/>
        <end position="292"/>
    </location>
</feature>
<feature type="compositionally biased region" description="Low complexity" evidence="1">
    <location>
        <begin position="174"/>
        <end position="187"/>
    </location>
</feature>
<feature type="compositionally biased region" description="Acidic residues" evidence="1">
    <location>
        <begin position="608"/>
        <end position="618"/>
    </location>
</feature>
<feature type="compositionally biased region" description="Polar residues" evidence="1">
    <location>
        <begin position="203"/>
        <end position="222"/>
    </location>
</feature>
<evidence type="ECO:0000313" key="2">
    <source>
        <dbReference type="EMBL" id="TIC60475.1"/>
    </source>
</evidence>
<dbReference type="Proteomes" id="UP000305362">
    <property type="component" value="Unassembled WGS sequence"/>
</dbReference>
<reference evidence="4 5" key="1">
    <citation type="submission" date="2019-03" db="EMBL/GenBank/DDBJ databases">
        <title>Sequencing 25 genomes of Wallemia mellicola.</title>
        <authorList>
            <person name="Gostincar C."/>
        </authorList>
    </citation>
    <scope>NUCLEOTIDE SEQUENCE [LARGE SCALE GENOMIC DNA]</scope>
    <source>
        <strain evidence="2 4">EXF-1277</strain>
        <strain evidence="3 5">EXF-757</strain>
    </source>
</reference>
<feature type="compositionally biased region" description="Low complexity" evidence="1">
    <location>
        <begin position="22"/>
        <end position="31"/>
    </location>
</feature>
<organism evidence="3 5">
    <name type="scientific">Wallemia mellicola</name>
    <dbReference type="NCBI Taxonomy" id="1708541"/>
    <lineage>
        <taxon>Eukaryota</taxon>
        <taxon>Fungi</taxon>
        <taxon>Dikarya</taxon>
        <taxon>Basidiomycota</taxon>
        <taxon>Wallemiomycotina</taxon>
        <taxon>Wallemiomycetes</taxon>
        <taxon>Wallemiales</taxon>
        <taxon>Wallemiaceae</taxon>
        <taxon>Wallemia</taxon>
    </lineage>
</organism>
<proteinExistence type="predicted"/>
<sequence length="743" mass="85130">MSKRDGGEQKSKTASSKQTLYQSQSQSSQQQNPYENYGYGARAAHIQSPYGQAPQYPHYTLDQQQQAYAAQMNAYNNAAYYYPPTIPQYYPSPPVIANSEPEPPAKRGRTNTYSSAREMPYTPQPNAFPPSTARKHQQQSRNKPARAVIPERPNFPSNNQDQEHHHNSNKRSHNAMNAGSNNNLNNRSSKRQAQGISKAGKSMHSSNQQKFKAQNKQPTSINSDDKRRTLTDFRIIAIKIPVIDWEWNQGESVNQEDKDSSKEMARLRLYFASPPSLEKKRGTPQTKTKESEMSMVKPDVDQSLDPFDNKIKEIEETIDKQGILEPSSNRISLSYDHNTRRLLLDAELIEDVIIKRKEAKILIKMRLQRTIDPLSKLVEETKYVPEIERDNIINSHKSQIEVDNADNWRICPGILLEIYDNEQESYIPLKRNFDDNNDDKSIPPFQKLVAQSSRETVDQEGLPQLTNETMLIECSLETNQPLTEARWVRNGNVEEWIEQTVSGAAFNAYKNYIAKQQNMSARVGWHGKIKVLDPDPPPTMVSRMNNWAKTSSTFSFKERQKFLVWWFGIDENLIVQLEPKDKRTKNNDEHEEEVDKGDKCIDKASEENDKDNDADDIDNDKNSVTGEINDIVKELEVLAREQDDDDNIDIHLSQSRMTTSTMVTAEEYDGSQAGLDAAIEILTRFIPFPIASESVKVILKNNASTNKDDVIQQVRKLPQNLINRSLDFAFKDYIRLVGRPKRY</sequence>
<dbReference type="EMBL" id="SPRV01000040">
    <property type="protein sequence ID" value="TIC60475.1"/>
    <property type="molecule type" value="Genomic_DNA"/>
</dbReference>
<dbReference type="AlphaFoldDB" id="A0A4T0LDB6"/>
<feature type="region of interest" description="Disordered" evidence="1">
    <location>
        <begin position="1"/>
        <end position="58"/>
    </location>
</feature>
<feature type="compositionally biased region" description="Basic and acidic residues" evidence="1">
    <location>
        <begin position="1"/>
        <end position="11"/>
    </location>
</feature>
<feature type="region of interest" description="Disordered" evidence="1">
    <location>
        <begin position="93"/>
        <end position="225"/>
    </location>
</feature>
<feature type="compositionally biased region" description="Basic and acidic residues" evidence="1">
    <location>
        <begin position="596"/>
        <end position="607"/>
    </location>
</feature>
<evidence type="ECO:0000313" key="5">
    <source>
        <dbReference type="Proteomes" id="UP000310708"/>
    </source>
</evidence>
<feature type="region of interest" description="Disordered" evidence="1">
    <location>
        <begin position="273"/>
        <end position="302"/>
    </location>
</feature>
<feature type="compositionally biased region" description="Polar residues" evidence="1">
    <location>
        <begin position="12"/>
        <end position="21"/>
    </location>
</feature>
<feature type="region of interest" description="Disordered" evidence="1">
    <location>
        <begin position="582"/>
        <end position="625"/>
    </location>
</feature>
<evidence type="ECO:0000313" key="3">
    <source>
        <dbReference type="EMBL" id="TIC63702.1"/>
    </source>
</evidence>
<dbReference type="EMBL" id="SPRX01000043">
    <property type="protein sequence ID" value="TIC63702.1"/>
    <property type="molecule type" value="Genomic_DNA"/>
</dbReference>